<dbReference type="EMBL" id="WNKT01000031">
    <property type="protein sequence ID" value="MTW22096.1"/>
    <property type="molecule type" value="Genomic_DNA"/>
</dbReference>
<proteinExistence type="predicted"/>
<evidence type="ECO:0000313" key="2">
    <source>
        <dbReference type="Proteomes" id="UP000434044"/>
    </source>
</evidence>
<dbReference type="AlphaFoldDB" id="A0A6N8EHB8"/>
<evidence type="ECO:0008006" key="3">
    <source>
        <dbReference type="Google" id="ProtNLM"/>
    </source>
</evidence>
<evidence type="ECO:0000313" key="1">
    <source>
        <dbReference type="EMBL" id="MTW22096.1"/>
    </source>
</evidence>
<gene>
    <name evidence="1" type="ORF">GJ668_13480</name>
</gene>
<protein>
    <recommendedName>
        <fullName evidence="3">Helix-turn-helix domain-containing protein</fullName>
    </recommendedName>
</protein>
<reference evidence="1 2" key="1">
    <citation type="submission" date="2019-11" db="EMBL/GenBank/DDBJ databases">
        <title>Whole-genome sequence of the anaerobic purple sulfur bacterium Allochromatium palmeri DSM 15591.</title>
        <authorList>
            <person name="Kyndt J.A."/>
            <person name="Meyer T.E."/>
        </authorList>
    </citation>
    <scope>NUCLEOTIDE SEQUENCE [LARGE SCALE GENOMIC DNA]</scope>
    <source>
        <strain evidence="1 2">DSM 15591</strain>
    </source>
</reference>
<organism evidence="1 2">
    <name type="scientific">Allochromatium palmeri</name>
    <dbReference type="NCBI Taxonomy" id="231048"/>
    <lineage>
        <taxon>Bacteria</taxon>
        <taxon>Pseudomonadati</taxon>
        <taxon>Pseudomonadota</taxon>
        <taxon>Gammaproteobacteria</taxon>
        <taxon>Chromatiales</taxon>
        <taxon>Chromatiaceae</taxon>
        <taxon>Allochromatium</taxon>
    </lineage>
</organism>
<comment type="caution">
    <text evidence="1">The sequence shown here is derived from an EMBL/GenBank/DDBJ whole genome shotgun (WGS) entry which is preliminary data.</text>
</comment>
<keyword evidence="2" id="KW-1185">Reference proteome</keyword>
<sequence length="51" mass="5735">MHLISLNTAAALTGLTKRTLWRYIESGRLTVANPTASRRNRLKESPPPSRM</sequence>
<dbReference type="OrthoDB" id="9792653at2"/>
<name>A0A6N8EHB8_9GAMM</name>
<accession>A0A6N8EHB8</accession>
<dbReference type="Proteomes" id="UP000434044">
    <property type="component" value="Unassembled WGS sequence"/>
</dbReference>
<dbReference type="RefSeq" id="WP_155450668.1">
    <property type="nucleotide sequence ID" value="NZ_WNKT01000031.1"/>
</dbReference>